<protein>
    <submittedName>
        <fullName evidence="1">Tail protein</fullName>
    </submittedName>
</protein>
<name>A0A8S5N652_9CAUD</name>
<proteinExistence type="predicted"/>
<organism evidence="1">
    <name type="scientific">Siphoviridae sp. ctxfQ4</name>
    <dbReference type="NCBI Taxonomy" id="2826521"/>
    <lineage>
        <taxon>Viruses</taxon>
        <taxon>Duplodnaviria</taxon>
        <taxon>Heunggongvirae</taxon>
        <taxon>Uroviricota</taxon>
        <taxon>Caudoviricetes</taxon>
    </lineage>
</organism>
<dbReference type="NCBIfam" id="NF047561">
    <property type="entry name" value="orf58_phage_fam"/>
    <property type="match status" value="1"/>
</dbReference>
<evidence type="ECO:0000313" key="1">
    <source>
        <dbReference type="EMBL" id="DAD89924.1"/>
    </source>
</evidence>
<accession>A0A8S5N652</accession>
<reference evidence="1" key="1">
    <citation type="journal article" date="2021" name="Proc. Natl. Acad. Sci. U.S.A.">
        <title>A Catalog of Tens of Thousands of Viruses from Human Metagenomes Reveals Hidden Associations with Chronic Diseases.</title>
        <authorList>
            <person name="Tisza M.J."/>
            <person name="Buck C.B."/>
        </authorList>
    </citation>
    <scope>NUCLEOTIDE SEQUENCE</scope>
    <source>
        <strain evidence="1">CtxfQ4</strain>
    </source>
</reference>
<dbReference type="EMBL" id="BK015072">
    <property type="protein sequence ID" value="DAD89924.1"/>
    <property type="molecule type" value="Genomic_DNA"/>
</dbReference>
<sequence>MAFFVRSATLQIGPLKYSMNDGFYFEFEVPFYDSDQLVTASFTVNNLSATSRTGIQKNQVVILNAGYEDDMGVLFVGQVASCSHKQNGVEWQTKITATAALDQWLNTQINKTYAENTKAEDIVRDLLNIFGLEVGVFHLVENVVYPRGRVCSGKLKDILAEIVVNECKSRLLIRANQIIINNPADGVTKGYLLTPDTGLLFQSDDSNTTTVESPQMKGADAEAKAAEENTWKRQCLLNYRMGPGDQIQIQSRDLNGKFLIVSGKHKGTPTGTWLTEIEFKIAG</sequence>